<feature type="compositionally biased region" description="Low complexity" evidence="1">
    <location>
        <begin position="47"/>
        <end position="57"/>
    </location>
</feature>
<feature type="compositionally biased region" description="Gly residues" evidence="1">
    <location>
        <begin position="58"/>
        <end position="68"/>
    </location>
</feature>
<evidence type="ECO:0000256" key="1">
    <source>
        <dbReference type="SAM" id="MobiDB-lite"/>
    </source>
</evidence>
<reference evidence="2 3" key="1">
    <citation type="journal article" date="2013" name="Antonie Van Leeuwenhoek">
        <title>Dongia rigui sp. nov., isolated from freshwater of a large wetland in Korea.</title>
        <authorList>
            <person name="Baik K.S."/>
            <person name="Hwang Y.M."/>
            <person name="Choi J.S."/>
            <person name="Kwon J."/>
            <person name="Seong C.N."/>
        </authorList>
    </citation>
    <scope>NUCLEOTIDE SEQUENCE [LARGE SCALE GENOMIC DNA]</scope>
    <source>
        <strain evidence="2 3">04SU4-P</strain>
    </source>
</reference>
<comment type="caution">
    <text evidence="2">The sequence shown here is derived from an EMBL/GenBank/DDBJ whole genome shotgun (WGS) entry which is preliminary data.</text>
</comment>
<feature type="compositionally biased region" description="Basic and acidic residues" evidence="1">
    <location>
        <begin position="26"/>
        <end position="35"/>
    </location>
</feature>
<dbReference type="RefSeq" id="WP_320502322.1">
    <property type="nucleotide sequence ID" value="NZ_JAXCLX010000003.1"/>
</dbReference>
<evidence type="ECO:0000313" key="3">
    <source>
        <dbReference type="Proteomes" id="UP001271769"/>
    </source>
</evidence>
<feature type="compositionally biased region" description="Polar residues" evidence="1">
    <location>
        <begin position="1"/>
        <end position="25"/>
    </location>
</feature>
<dbReference type="EMBL" id="JAXCLX010000003">
    <property type="protein sequence ID" value="MDY0873851.1"/>
    <property type="molecule type" value="Genomic_DNA"/>
</dbReference>
<feature type="region of interest" description="Disordered" evidence="1">
    <location>
        <begin position="1"/>
        <end position="68"/>
    </location>
</feature>
<name>A0ABU5E2Q6_9PROT</name>
<keyword evidence="3" id="KW-1185">Reference proteome</keyword>
<gene>
    <name evidence="2" type="ORF">SMD31_18065</name>
</gene>
<protein>
    <submittedName>
        <fullName evidence="2">Uncharacterized protein</fullName>
    </submittedName>
</protein>
<accession>A0ABU5E2Q6</accession>
<evidence type="ECO:0000313" key="2">
    <source>
        <dbReference type="EMBL" id="MDY0873851.1"/>
    </source>
</evidence>
<organism evidence="2 3">
    <name type="scientific">Dongia rigui</name>
    <dbReference type="NCBI Taxonomy" id="940149"/>
    <lineage>
        <taxon>Bacteria</taxon>
        <taxon>Pseudomonadati</taxon>
        <taxon>Pseudomonadota</taxon>
        <taxon>Alphaproteobacteria</taxon>
        <taxon>Rhodospirillales</taxon>
        <taxon>Dongiaceae</taxon>
        <taxon>Dongia</taxon>
    </lineage>
</organism>
<sequence length="68" mass="6978">MPVYSDTNTYASWNSYGSDAQGSDNRANEVTHDDNACVVEDNQPGYDTGSDSCTSDSGSGGDSGGSSN</sequence>
<dbReference type="Proteomes" id="UP001271769">
    <property type="component" value="Unassembled WGS sequence"/>
</dbReference>
<proteinExistence type="predicted"/>